<feature type="compositionally biased region" description="Basic and acidic residues" evidence="1">
    <location>
        <begin position="224"/>
        <end position="236"/>
    </location>
</feature>
<keyword evidence="3" id="KW-1185">Reference proteome</keyword>
<dbReference type="PANTHER" id="PTHR34475:SF1">
    <property type="entry name" value="CYTOSKELETON PROTEIN RODZ"/>
    <property type="match status" value="1"/>
</dbReference>
<dbReference type="InterPro" id="IPR010982">
    <property type="entry name" value="Lambda_DNA-bd_dom_sf"/>
</dbReference>
<dbReference type="Pfam" id="PF13413">
    <property type="entry name" value="HTH_25"/>
    <property type="match status" value="1"/>
</dbReference>
<dbReference type="PANTHER" id="PTHR34475">
    <property type="match status" value="1"/>
</dbReference>
<dbReference type="InterPro" id="IPR050400">
    <property type="entry name" value="Bact_Cytoskel_RodZ"/>
</dbReference>
<organism evidence="2 3">
    <name type="scientific">Peredibacter starrii</name>
    <dbReference type="NCBI Taxonomy" id="28202"/>
    <lineage>
        <taxon>Bacteria</taxon>
        <taxon>Pseudomonadati</taxon>
        <taxon>Bdellovibrionota</taxon>
        <taxon>Bacteriovoracia</taxon>
        <taxon>Bacteriovoracales</taxon>
        <taxon>Bacteriovoracaceae</taxon>
        <taxon>Peredibacter</taxon>
    </lineage>
</organism>
<feature type="compositionally biased region" description="Basic and acidic residues" evidence="1">
    <location>
        <begin position="196"/>
        <end position="205"/>
    </location>
</feature>
<dbReference type="AlphaFoldDB" id="A0AAX4HP47"/>
<feature type="region of interest" description="Disordered" evidence="1">
    <location>
        <begin position="175"/>
        <end position="236"/>
    </location>
</feature>
<protein>
    <submittedName>
        <fullName evidence="2">Helix-turn-helix transcriptional regulator</fullName>
    </submittedName>
</protein>
<dbReference type="Gene3D" id="1.10.260.40">
    <property type="entry name" value="lambda repressor-like DNA-binding domains"/>
    <property type="match status" value="1"/>
</dbReference>
<gene>
    <name evidence="2" type="ORF">SOO65_19925</name>
</gene>
<feature type="compositionally biased region" description="Low complexity" evidence="1">
    <location>
        <begin position="206"/>
        <end position="223"/>
    </location>
</feature>
<dbReference type="KEGG" id="psti:SOO65_19925"/>
<feature type="region of interest" description="Disordered" evidence="1">
    <location>
        <begin position="111"/>
        <end position="132"/>
    </location>
</feature>
<sequence length="398" mass="44347">MEKQETNQGEGTNAGMGLLGEYLKQKRLDKNFTLEKLSQKTKISVNILKSLEANDYDHLPSAAYIKGFVQSYVKVLGIPQDEAITKMEYTYLNVLGKPFPFLNHTKGMATPTPGQPAGVQRTPTEETPTPHEVIESGDSIIDSTKSILPIVIFGAVILLFVGGYKLISTVVESEVNGQQEKDLGPKIESSSALVKQPEKAPEPPKTEATATTAASTEATPPAAEVKKEEVKPEPDFPRNFPTIEFKKVRGKLFSVKTDAPENEDTAILPQQIKDSMNSDIQNIYIRATEGNTWLSYKIDANPIESVIINKDSDLFLQGNEIRIFLGNVKVTKIFYNNYLIETPTKSGVKSLIFPEESNAKFQLPLFPKAKDDILYTAEDYIKRMKLEEEELEKRKANQ</sequence>
<accession>A0AAX4HP47</accession>
<evidence type="ECO:0000313" key="3">
    <source>
        <dbReference type="Proteomes" id="UP001324634"/>
    </source>
</evidence>
<evidence type="ECO:0000256" key="1">
    <source>
        <dbReference type="SAM" id="MobiDB-lite"/>
    </source>
</evidence>
<dbReference type="EMBL" id="CP139487">
    <property type="protein sequence ID" value="WPU64967.1"/>
    <property type="molecule type" value="Genomic_DNA"/>
</dbReference>
<dbReference type="Proteomes" id="UP001324634">
    <property type="component" value="Chromosome"/>
</dbReference>
<evidence type="ECO:0000313" key="2">
    <source>
        <dbReference type="EMBL" id="WPU64967.1"/>
    </source>
</evidence>
<dbReference type="GO" id="GO:0003677">
    <property type="term" value="F:DNA binding"/>
    <property type="evidence" value="ECO:0007669"/>
    <property type="project" value="InterPro"/>
</dbReference>
<dbReference type="SUPFAM" id="SSF47413">
    <property type="entry name" value="lambda repressor-like DNA-binding domains"/>
    <property type="match status" value="1"/>
</dbReference>
<reference evidence="2 3" key="1">
    <citation type="submission" date="2023-11" db="EMBL/GenBank/DDBJ databases">
        <title>Peredibacter starrii A3.12.</title>
        <authorList>
            <person name="Mitchell R.J."/>
        </authorList>
    </citation>
    <scope>NUCLEOTIDE SEQUENCE [LARGE SCALE GENOMIC DNA]</scope>
    <source>
        <strain evidence="2 3">A3.12</strain>
    </source>
</reference>
<proteinExistence type="predicted"/>
<name>A0AAX4HP47_9BACT</name>
<dbReference type="RefSeq" id="WP_321394776.1">
    <property type="nucleotide sequence ID" value="NZ_CP139487.1"/>
</dbReference>